<reference evidence="11 12" key="1">
    <citation type="submission" date="2018-03" db="EMBL/GenBank/DDBJ databases">
        <title>Genomic Encyclopedia of Type Strains, Phase III (KMG-III): the genomes of soil and plant-associated and newly described type strains.</title>
        <authorList>
            <person name="Whitman W."/>
        </authorList>
    </citation>
    <scope>NUCLEOTIDE SEQUENCE [LARGE SCALE GENOMIC DNA]</scope>
    <source>
        <strain evidence="11 12">CGMCC 4.7097</strain>
    </source>
</reference>
<dbReference type="Proteomes" id="UP000241118">
    <property type="component" value="Unassembled WGS sequence"/>
</dbReference>
<dbReference type="GO" id="GO:0005524">
    <property type="term" value="F:ATP binding"/>
    <property type="evidence" value="ECO:0007669"/>
    <property type="project" value="UniProtKB-KW"/>
</dbReference>
<keyword evidence="9" id="KW-0812">Transmembrane</keyword>
<dbReference type="GO" id="GO:0046983">
    <property type="term" value="F:protein dimerization activity"/>
    <property type="evidence" value="ECO:0007669"/>
    <property type="project" value="InterPro"/>
</dbReference>
<dbReference type="SMART" id="SM00387">
    <property type="entry name" value="HATPase_c"/>
    <property type="match status" value="1"/>
</dbReference>
<evidence type="ECO:0000256" key="6">
    <source>
        <dbReference type="ARBA" id="ARBA00022777"/>
    </source>
</evidence>
<feature type="transmembrane region" description="Helical" evidence="9">
    <location>
        <begin position="325"/>
        <end position="352"/>
    </location>
</feature>
<dbReference type="InterPro" id="IPR003594">
    <property type="entry name" value="HATPase_dom"/>
</dbReference>
<evidence type="ECO:0000256" key="5">
    <source>
        <dbReference type="ARBA" id="ARBA00022741"/>
    </source>
</evidence>
<sequence length="646" mass="70543">MCPPDREVVRRVLTAPLYGLVLGVLSGVGLVQLVVVFVIGHAGMPPPTVPVRVARWLPNLYRRLVGSWSGTPVPVPYRPSPAKPEPDADGWYRDEDELYSTPWIAVFKRQWDWLTQDPATLRDHGWAVLNPVVGGVPALLPVGLIAAGAWRPLPFGVVLVAAGFAVGPLVMRWQARWTPVLLGPTERTGPTRAWAWIAPRVTAVVRLGSVIGTAVGGLGLAALHVLAIVPTLLLWWPEVTLVSRRVVRHRREELARWTGLDVPEPYRPEPEPPTPEADGTYRLRRPVVTVLYRSAEELRQAQRRRWTVRDPAAWRDFAWLLVNPLLVVVLAVVPLALVGYGFVGLLWVAAWAQLVRLFVPYDSWFAWTFLADLVPASGVVPGPLSPLVGVAATAAGLALAPLALRAYAWASRLLLAPTKAAVLARRVDRLTETRADARDAQAAELRRIERDLHDGAQAHWVAMGMRLGVVEQLIDRDPEAAKNLVAQAQQSSVNALRELRELIRGIHPPVLAERGLADAIRALALDSPLDVEVRVDLPGRVEAPIEISVYFSVRELLTNAARHAEAATARIEIRHGEGVLRVEVTDDGRGGADPRKGTGLRGVQRRIATFDGTLSLRSPRGGPTSVLLEVPCALSLPRTSTSSETG</sequence>
<evidence type="ECO:0000256" key="1">
    <source>
        <dbReference type="ARBA" id="ARBA00000085"/>
    </source>
</evidence>
<dbReference type="InterPro" id="IPR050482">
    <property type="entry name" value="Sensor_HK_TwoCompSys"/>
</dbReference>
<keyword evidence="9" id="KW-1133">Transmembrane helix</keyword>
<protein>
    <recommendedName>
        <fullName evidence="2">histidine kinase</fullName>
        <ecNumber evidence="2">2.7.13.3</ecNumber>
    </recommendedName>
</protein>
<evidence type="ECO:0000313" key="12">
    <source>
        <dbReference type="Proteomes" id="UP000241118"/>
    </source>
</evidence>
<evidence type="ECO:0000256" key="2">
    <source>
        <dbReference type="ARBA" id="ARBA00012438"/>
    </source>
</evidence>
<dbReference type="Gene3D" id="3.30.565.10">
    <property type="entry name" value="Histidine kinase-like ATPase, C-terminal domain"/>
    <property type="match status" value="1"/>
</dbReference>
<dbReference type="InterPro" id="IPR036890">
    <property type="entry name" value="HATPase_C_sf"/>
</dbReference>
<feature type="transmembrane region" description="Helical" evidence="9">
    <location>
        <begin position="210"/>
        <end position="236"/>
    </location>
</feature>
<dbReference type="EC" id="2.7.13.3" evidence="2"/>
<evidence type="ECO:0000256" key="4">
    <source>
        <dbReference type="ARBA" id="ARBA00022679"/>
    </source>
</evidence>
<feature type="domain" description="Histidine kinase/HSP90-like ATPase" evidence="10">
    <location>
        <begin position="544"/>
        <end position="634"/>
    </location>
</feature>
<dbReference type="InterPro" id="IPR011712">
    <property type="entry name" value="Sig_transdc_His_kin_sub3_dim/P"/>
</dbReference>
<evidence type="ECO:0000256" key="3">
    <source>
        <dbReference type="ARBA" id="ARBA00022553"/>
    </source>
</evidence>
<organism evidence="11 12">
    <name type="scientific">Saccharothrix carnea</name>
    <dbReference type="NCBI Taxonomy" id="1280637"/>
    <lineage>
        <taxon>Bacteria</taxon>
        <taxon>Bacillati</taxon>
        <taxon>Actinomycetota</taxon>
        <taxon>Actinomycetes</taxon>
        <taxon>Pseudonocardiales</taxon>
        <taxon>Pseudonocardiaceae</taxon>
        <taxon>Saccharothrix</taxon>
    </lineage>
</organism>
<dbReference type="Gene3D" id="1.20.5.1930">
    <property type="match status" value="1"/>
</dbReference>
<evidence type="ECO:0000256" key="8">
    <source>
        <dbReference type="ARBA" id="ARBA00023012"/>
    </source>
</evidence>
<comment type="catalytic activity">
    <reaction evidence="1">
        <text>ATP + protein L-histidine = ADP + protein N-phospho-L-histidine.</text>
        <dbReference type="EC" id="2.7.13.3"/>
    </reaction>
</comment>
<dbReference type="PANTHER" id="PTHR24421:SF10">
    <property type="entry name" value="NITRATE_NITRITE SENSOR PROTEIN NARQ"/>
    <property type="match status" value="1"/>
</dbReference>
<feature type="transmembrane region" description="Helical" evidence="9">
    <location>
        <begin position="17"/>
        <end position="39"/>
    </location>
</feature>
<keyword evidence="12" id="KW-1185">Reference proteome</keyword>
<dbReference type="Pfam" id="PF02518">
    <property type="entry name" value="HATPase_c"/>
    <property type="match status" value="1"/>
</dbReference>
<gene>
    <name evidence="11" type="ORF">B0I31_102256</name>
</gene>
<keyword evidence="6 11" id="KW-0418">Kinase</keyword>
<proteinExistence type="predicted"/>
<keyword evidence="3" id="KW-0597">Phosphoprotein</keyword>
<dbReference type="EMBL" id="PYAX01000002">
    <property type="protein sequence ID" value="PSL57278.1"/>
    <property type="molecule type" value="Genomic_DNA"/>
</dbReference>
<dbReference type="AlphaFoldDB" id="A0A2P8IFN1"/>
<keyword evidence="7" id="KW-0067">ATP-binding</keyword>
<evidence type="ECO:0000259" key="10">
    <source>
        <dbReference type="SMART" id="SM00387"/>
    </source>
</evidence>
<dbReference type="GO" id="GO:0016020">
    <property type="term" value="C:membrane"/>
    <property type="evidence" value="ECO:0007669"/>
    <property type="project" value="InterPro"/>
</dbReference>
<feature type="transmembrane region" description="Helical" evidence="9">
    <location>
        <begin position="126"/>
        <end position="147"/>
    </location>
</feature>
<keyword evidence="4" id="KW-0808">Transferase</keyword>
<dbReference type="Pfam" id="PF07730">
    <property type="entry name" value="HisKA_3"/>
    <property type="match status" value="1"/>
</dbReference>
<accession>A0A2P8IFN1</accession>
<keyword evidence="5" id="KW-0547">Nucleotide-binding</keyword>
<evidence type="ECO:0000313" key="11">
    <source>
        <dbReference type="EMBL" id="PSL57278.1"/>
    </source>
</evidence>
<comment type="caution">
    <text evidence="11">The sequence shown here is derived from an EMBL/GenBank/DDBJ whole genome shotgun (WGS) entry which is preliminary data.</text>
</comment>
<dbReference type="GO" id="GO:0000155">
    <property type="term" value="F:phosphorelay sensor kinase activity"/>
    <property type="evidence" value="ECO:0007669"/>
    <property type="project" value="InterPro"/>
</dbReference>
<feature type="transmembrane region" description="Helical" evidence="9">
    <location>
        <begin position="153"/>
        <end position="171"/>
    </location>
</feature>
<keyword evidence="8" id="KW-0902">Two-component regulatory system</keyword>
<feature type="transmembrane region" description="Helical" evidence="9">
    <location>
        <begin position="364"/>
        <end position="381"/>
    </location>
</feature>
<keyword evidence="9" id="KW-0472">Membrane</keyword>
<feature type="transmembrane region" description="Helical" evidence="9">
    <location>
        <begin position="387"/>
        <end position="408"/>
    </location>
</feature>
<name>A0A2P8IFN1_SACCR</name>
<evidence type="ECO:0000256" key="9">
    <source>
        <dbReference type="SAM" id="Phobius"/>
    </source>
</evidence>
<dbReference type="SUPFAM" id="SSF55874">
    <property type="entry name" value="ATPase domain of HSP90 chaperone/DNA topoisomerase II/histidine kinase"/>
    <property type="match status" value="1"/>
</dbReference>
<evidence type="ECO:0000256" key="7">
    <source>
        <dbReference type="ARBA" id="ARBA00022840"/>
    </source>
</evidence>
<dbReference type="PANTHER" id="PTHR24421">
    <property type="entry name" value="NITRATE/NITRITE SENSOR PROTEIN NARX-RELATED"/>
    <property type="match status" value="1"/>
</dbReference>